<protein>
    <submittedName>
        <fullName evidence="1">Uncharacterized protein</fullName>
    </submittedName>
</protein>
<sequence>MKKIIAIIFLVSLGLYAQDFMPLKPLGEYKSSDYNLKDGVEYLEIRTYFGQAKSVQEVYNETTYKKEIAIHAKSYSSLDEDISANIKAMKPNLKDSDIRKHRMCRFMGCNFRISVAVVLFADKNITTLNKVSDVTAMLGKIDTSAELKLVLWLNDINKNLTDHKHSESYKKVKNGYEVISVYENSVMNFGECGAFKHKLFMNNDGKIEKKILLEKIEKDDCVVAD</sequence>
<organism evidence="1">
    <name type="scientific">Sulfurovum sp. enrichment culture clone C5</name>
    <dbReference type="NCBI Taxonomy" id="497650"/>
    <lineage>
        <taxon>Bacteria</taxon>
        <taxon>Pseudomonadati</taxon>
        <taxon>Campylobacterota</taxon>
        <taxon>Epsilonproteobacteria</taxon>
        <taxon>Campylobacterales</taxon>
        <taxon>Sulfurovaceae</taxon>
        <taxon>Sulfurovum</taxon>
        <taxon>environmental samples</taxon>
    </lineage>
</organism>
<gene>
    <name evidence="1" type="ORF">BN3087_670006</name>
</gene>
<dbReference type="EMBL" id="FAXN01000070">
    <property type="protein sequence ID" value="CUV66245.1"/>
    <property type="molecule type" value="Genomic_DNA"/>
</dbReference>
<evidence type="ECO:0000313" key="1">
    <source>
        <dbReference type="EMBL" id="CUV66245.1"/>
    </source>
</evidence>
<accession>A0A0S4XQN0</accession>
<dbReference type="AlphaFoldDB" id="A0A0S4XQN0"/>
<name>A0A0S4XQN0_9BACT</name>
<reference evidence="1" key="1">
    <citation type="submission" date="2015-11" db="EMBL/GenBank/DDBJ databases">
        <authorList>
            <person name="Zhang Y."/>
            <person name="Guo Z."/>
        </authorList>
    </citation>
    <scope>NUCLEOTIDE SEQUENCE</scope>
    <source>
        <strain evidence="1">BN30871</strain>
    </source>
</reference>
<proteinExistence type="predicted"/>